<reference evidence="1" key="1">
    <citation type="submission" date="2021-01" db="EMBL/GenBank/DDBJ databases">
        <authorList>
            <person name="Corre E."/>
            <person name="Pelletier E."/>
            <person name="Niang G."/>
            <person name="Scheremetjew M."/>
            <person name="Finn R."/>
            <person name="Kale V."/>
            <person name="Holt S."/>
            <person name="Cochrane G."/>
            <person name="Meng A."/>
            <person name="Brown T."/>
            <person name="Cohen L."/>
        </authorList>
    </citation>
    <scope>NUCLEOTIDE SEQUENCE</scope>
    <source>
        <strain evidence="1">SAG 36.94</strain>
    </source>
</reference>
<accession>A0A7S1THY3</accession>
<evidence type="ECO:0000313" key="1">
    <source>
        <dbReference type="EMBL" id="CAD9236576.1"/>
    </source>
</evidence>
<protein>
    <submittedName>
        <fullName evidence="1">Uncharacterized protein</fullName>
    </submittedName>
</protein>
<sequence length="151" mass="17781">MNPRPSCHRQAANRRPHRELVILEKYFGEINGAVPHGKLSLCLQFHFSDMLCVKLSDEIMQEWRKTCLAIGRFKSLRLLQVLDGRVFRAATEKEWRIIMRDGSIQITVRQILRKFKEFRITERDSDVFQQPPTRIDLHVPPNDPCFSFDTT</sequence>
<name>A0A7S1THY3_9RHOD</name>
<organism evidence="1">
    <name type="scientific">Compsopogon caeruleus</name>
    <dbReference type="NCBI Taxonomy" id="31354"/>
    <lineage>
        <taxon>Eukaryota</taxon>
        <taxon>Rhodophyta</taxon>
        <taxon>Compsopogonophyceae</taxon>
        <taxon>Compsopogonales</taxon>
        <taxon>Compsopogonaceae</taxon>
        <taxon>Compsopogon</taxon>
    </lineage>
</organism>
<dbReference type="EMBL" id="HBGH01015543">
    <property type="protein sequence ID" value="CAD9236576.1"/>
    <property type="molecule type" value="Transcribed_RNA"/>
</dbReference>
<dbReference type="AlphaFoldDB" id="A0A7S1THY3"/>
<gene>
    <name evidence="1" type="ORF">CCAE0312_LOCUS8672</name>
</gene>
<proteinExistence type="predicted"/>